<feature type="region of interest" description="Disordered" evidence="1">
    <location>
        <begin position="145"/>
        <end position="186"/>
    </location>
</feature>
<dbReference type="GO" id="GO:0007094">
    <property type="term" value="P:mitotic spindle assembly checkpoint signaling"/>
    <property type="evidence" value="ECO:0007669"/>
    <property type="project" value="InterPro"/>
</dbReference>
<keyword evidence="3" id="KW-1185">Reference proteome</keyword>
<dbReference type="InterPro" id="IPR008672">
    <property type="entry name" value="Mad1"/>
</dbReference>
<reference evidence="2" key="1">
    <citation type="submission" date="2020-10" db="EMBL/GenBank/DDBJ databases">
        <title>Chromosome-scale genome assembly of the Allis shad, Alosa alosa.</title>
        <authorList>
            <person name="Margot Z."/>
            <person name="Christophe K."/>
            <person name="Cabau C."/>
            <person name="Louis A."/>
            <person name="Berthelot C."/>
            <person name="Parey E."/>
            <person name="Roest Crollius H."/>
            <person name="Montfort J."/>
            <person name="Robinson-Rechavi M."/>
            <person name="Bucao C."/>
            <person name="Bouchez O."/>
            <person name="Gislard M."/>
            <person name="Lluch J."/>
            <person name="Milhes M."/>
            <person name="Lampietro C."/>
            <person name="Lopez Roques C."/>
            <person name="Donnadieu C."/>
            <person name="Braasch I."/>
            <person name="Desvignes T."/>
            <person name="Postlethwait J."/>
            <person name="Bobe J."/>
            <person name="Guiguen Y."/>
        </authorList>
    </citation>
    <scope>NUCLEOTIDE SEQUENCE</scope>
    <source>
        <strain evidence="2">M-15738</strain>
        <tissue evidence="2">Blood</tissue>
    </source>
</reference>
<dbReference type="EMBL" id="JADWDJ010000007">
    <property type="protein sequence ID" value="KAG5278168.1"/>
    <property type="molecule type" value="Genomic_DNA"/>
</dbReference>
<name>A0AAV6GSS0_9TELE</name>
<dbReference type="Pfam" id="PF05557">
    <property type="entry name" value="MAD"/>
    <property type="match status" value="1"/>
</dbReference>
<organism evidence="2 3">
    <name type="scientific">Alosa alosa</name>
    <name type="common">allis shad</name>
    <dbReference type="NCBI Taxonomy" id="278164"/>
    <lineage>
        <taxon>Eukaryota</taxon>
        <taxon>Metazoa</taxon>
        <taxon>Chordata</taxon>
        <taxon>Craniata</taxon>
        <taxon>Vertebrata</taxon>
        <taxon>Euteleostomi</taxon>
        <taxon>Actinopterygii</taxon>
        <taxon>Neopterygii</taxon>
        <taxon>Teleostei</taxon>
        <taxon>Clupei</taxon>
        <taxon>Clupeiformes</taxon>
        <taxon>Clupeoidei</taxon>
        <taxon>Clupeidae</taxon>
        <taxon>Alosa</taxon>
    </lineage>
</organism>
<accession>A0AAV6GSS0</accession>
<protein>
    <submittedName>
        <fullName evidence="2">Uncharacterized protein</fullName>
    </submittedName>
</protein>
<dbReference type="Proteomes" id="UP000823561">
    <property type="component" value="Chromosome 7"/>
</dbReference>
<proteinExistence type="predicted"/>
<dbReference type="AlphaFoldDB" id="A0AAV6GSS0"/>
<feature type="compositionally biased region" description="Polar residues" evidence="1">
    <location>
        <begin position="173"/>
        <end position="186"/>
    </location>
</feature>
<sequence>MQNLTECRLKSFISRFELLPSQQTGSARKQRGPEDDTEKMDEIAQHMDITHKRACIDLEKATQLITQVLQHEVERNRELYMLIRRLEDREVETRQRLSDQAESNSLLKVKIDELQKHLEEKDNSLTQANQTVAFLRNELRDLQQRLQRQQSKDRTHQEEDDWLQKNHPCNCGPTASVSGSITSVTN</sequence>
<evidence type="ECO:0000313" key="3">
    <source>
        <dbReference type="Proteomes" id="UP000823561"/>
    </source>
</evidence>
<evidence type="ECO:0000313" key="2">
    <source>
        <dbReference type="EMBL" id="KAG5278168.1"/>
    </source>
</evidence>
<evidence type="ECO:0000256" key="1">
    <source>
        <dbReference type="SAM" id="MobiDB-lite"/>
    </source>
</evidence>
<gene>
    <name evidence="2" type="ORF">AALO_G00095950</name>
</gene>
<comment type="caution">
    <text evidence="2">The sequence shown here is derived from an EMBL/GenBank/DDBJ whole genome shotgun (WGS) entry which is preliminary data.</text>
</comment>